<organism evidence="3 4">
    <name type="scientific">Xylona heveae (strain CBS 132557 / TC161)</name>
    <dbReference type="NCBI Taxonomy" id="1328760"/>
    <lineage>
        <taxon>Eukaryota</taxon>
        <taxon>Fungi</taxon>
        <taxon>Dikarya</taxon>
        <taxon>Ascomycota</taxon>
        <taxon>Pezizomycotina</taxon>
        <taxon>Xylonomycetes</taxon>
        <taxon>Xylonales</taxon>
        <taxon>Xylonaceae</taxon>
        <taxon>Xylona</taxon>
    </lineage>
</organism>
<feature type="region of interest" description="Disordered" evidence="2">
    <location>
        <begin position="81"/>
        <end position="271"/>
    </location>
</feature>
<sequence>MSSATLSTETMAQGGNAALTDDPKVARQTSLEDQANEQIDQDTRHMIDALDRKRRRLDEEIARFKAAKDEEYRQYEIQLRRLFGKDPDHQQDLRRHSDDAGSRQSPEEPASEEIELAPEPTTDAGARPHVGNLDGTDSFEEELLGSEDANGGGSSHVEHIRSPHEREREFRGVFTPSYLPLLETKKDNHVSTGNSGATSSSQSITTEDKQKEEVEQTATISKEPDSTGTQQPESPPSPLSASEKAVSSPRPILFRRSSLKDPSKKNTSPKRVFFILEDRLVAPSASLEESSPFTPPSYESISYEDSPSDYEASLLASESPSSPMDMDPHVENFSAEAAHQYMPSNPEASADHRAGMGAQFASKSPNSSPNVKPSAGHTSPIKTGETGTDLGISGLSLDQTPSHQDDDHDDLFELDEEIDPALSYAPSSRNKNSKPQDVFSHIENRRIHEPTSSSYSFSGFGGYNMPGASAPTGVNPLNINPNSRQTPMGSRKSSLPISYDYLLGMTGSQGHSAPAYPVGGFAQGNFRHRSAKPYSGHGALGDQNTSHSRYSMGGRLATFKEEEENKYNESHLNSYGTPNSTSGSLRIPSPKPFKIPPEEASSPPKFTDDQTPRGFNARFTSKDHAAWAPGNNDILANRKQSDYQRGPLSSGLCLYPITTPLFCANHSFKGQMSHQGGSSFSSSQFRNPPVGSFQERFNREEQDRQRALAERRTHEDHEDHLFDDMDDVGGVEEIEDMEGL</sequence>
<feature type="region of interest" description="Disordered" evidence="2">
    <location>
        <begin position="563"/>
        <end position="611"/>
    </location>
</feature>
<dbReference type="OrthoDB" id="5418627at2759"/>
<feature type="coiled-coil region" evidence="1">
    <location>
        <begin position="47"/>
        <end position="74"/>
    </location>
</feature>
<feature type="compositionally biased region" description="Polar residues" evidence="2">
    <location>
        <begin position="27"/>
        <end position="38"/>
    </location>
</feature>
<reference evidence="3 4" key="1">
    <citation type="journal article" date="2016" name="Fungal Biol.">
        <title>The genome of Xylona heveae provides a window into fungal endophytism.</title>
        <authorList>
            <person name="Gazis R."/>
            <person name="Kuo A."/>
            <person name="Riley R."/>
            <person name="LaButti K."/>
            <person name="Lipzen A."/>
            <person name="Lin J."/>
            <person name="Amirebrahimi M."/>
            <person name="Hesse C.N."/>
            <person name="Spatafora J.W."/>
            <person name="Henrissat B."/>
            <person name="Hainaut M."/>
            <person name="Grigoriev I.V."/>
            <person name="Hibbett D.S."/>
        </authorList>
    </citation>
    <scope>NUCLEOTIDE SEQUENCE [LARGE SCALE GENOMIC DNA]</scope>
    <source>
        <strain evidence="3 4">TC161</strain>
    </source>
</reference>
<feature type="compositionally biased region" description="Acidic residues" evidence="2">
    <location>
        <begin position="407"/>
        <end position="419"/>
    </location>
</feature>
<protein>
    <submittedName>
        <fullName evidence="3">Uncharacterized protein</fullName>
    </submittedName>
</protein>
<feature type="region of interest" description="Disordered" evidence="2">
    <location>
        <begin position="1"/>
        <end position="45"/>
    </location>
</feature>
<dbReference type="GeneID" id="28894490"/>
<feature type="compositionally biased region" description="Basic and acidic residues" evidence="2">
    <location>
        <begin position="696"/>
        <end position="723"/>
    </location>
</feature>
<dbReference type="InParanoid" id="A0A165G234"/>
<gene>
    <name evidence="3" type="ORF">L228DRAFT_156926</name>
</gene>
<feature type="compositionally biased region" description="Acidic residues" evidence="2">
    <location>
        <begin position="724"/>
        <end position="740"/>
    </location>
</feature>
<evidence type="ECO:0000256" key="2">
    <source>
        <dbReference type="SAM" id="MobiDB-lite"/>
    </source>
</evidence>
<keyword evidence="1" id="KW-0175">Coiled coil</keyword>
<evidence type="ECO:0000313" key="3">
    <source>
        <dbReference type="EMBL" id="KZF21650.1"/>
    </source>
</evidence>
<feature type="compositionally biased region" description="Polar residues" evidence="2">
    <location>
        <begin position="216"/>
        <end position="231"/>
    </location>
</feature>
<proteinExistence type="predicted"/>
<feature type="region of interest" description="Disordered" evidence="2">
    <location>
        <begin position="284"/>
        <end position="436"/>
    </location>
</feature>
<feature type="compositionally biased region" description="Polar residues" evidence="2">
    <location>
        <begin position="1"/>
        <end position="13"/>
    </location>
</feature>
<feature type="compositionally biased region" description="Polar residues" evidence="2">
    <location>
        <begin position="190"/>
        <end position="205"/>
    </location>
</feature>
<name>A0A165G234_XYLHT</name>
<evidence type="ECO:0000313" key="4">
    <source>
        <dbReference type="Proteomes" id="UP000076632"/>
    </source>
</evidence>
<feature type="compositionally biased region" description="Polar residues" evidence="2">
    <location>
        <begin position="287"/>
        <end position="305"/>
    </location>
</feature>
<dbReference type="EMBL" id="KV407460">
    <property type="protein sequence ID" value="KZF21650.1"/>
    <property type="molecule type" value="Genomic_DNA"/>
</dbReference>
<feature type="compositionally biased region" description="Basic and acidic residues" evidence="2">
    <location>
        <begin position="83"/>
        <end position="101"/>
    </location>
</feature>
<keyword evidence="4" id="KW-1185">Reference proteome</keyword>
<feature type="compositionally biased region" description="Polar residues" evidence="2">
    <location>
        <begin position="570"/>
        <end position="584"/>
    </location>
</feature>
<dbReference type="Proteomes" id="UP000076632">
    <property type="component" value="Unassembled WGS sequence"/>
</dbReference>
<feature type="compositionally biased region" description="Basic and acidic residues" evidence="2">
    <location>
        <begin position="156"/>
        <end position="171"/>
    </location>
</feature>
<feature type="compositionally biased region" description="Low complexity" evidence="2">
    <location>
        <begin position="311"/>
        <end position="325"/>
    </location>
</feature>
<feature type="region of interest" description="Disordered" evidence="2">
    <location>
        <begin position="672"/>
        <end position="740"/>
    </location>
</feature>
<feature type="compositionally biased region" description="Low complexity" evidence="2">
    <location>
        <begin position="672"/>
        <end position="684"/>
    </location>
</feature>
<feature type="region of interest" description="Disordered" evidence="2">
    <location>
        <begin position="529"/>
        <end position="550"/>
    </location>
</feature>
<dbReference type="AlphaFoldDB" id="A0A165G234"/>
<dbReference type="RefSeq" id="XP_018187205.1">
    <property type="nucleotide sequence ID" value="XM_018329353.1"/>
</dbReference>
<feature type="compositionally biased region" description="Low complexity" evidence="2">
    <location>
        <begin position="362"/>
        <end position="374"/>
    </location>
</feature>
<evidence type="ECO:0000256" key="1">
    <source>
        <dbReference type="SAM" id="Coils"/>
    </source>
</evidence>
<accession>A0A165G234</accession>
<feature type="compositionally biased region" description="Polar residues" evidence="2">
    <location>
        <begin position="425"/>
        <end position="435"/>
    </location>
</feature>